<evidence type="ECO:0000256" key="6">
    <source>
        <dbReference type="ARBA" id="ARBA00022840"/>
    </source>
</evidence>
<evidence type="ECO:0000256" key="10">
    <source>
        <dbReference type="SAM" id="MobiDB-lite"/>
    </source>
</evidence>
<keyword evidence="12" id="KW-1185">Reference proteome</keyword>
<feature type="transmembrane region" description="Helical" evidence="9">
    <location>
        <begin position="108"/>
        <end position="125"/>
    </location>
</feature>
<evidence type="ECO:0000256" key="2">
    <source>
        <dbReference type="ARBA" id="ARBA00007127"/>
    </source>
</evidence>
<evidence type="ECO:0000256" key="4">
    <source>
        <dbReference type="ARBA" id="ARBA00022692"/>
    </source>
</evidence>
<keyword evidence="4 9" id="KW-0812">Transmembrane</keyword>
<feature type="region of interest" description="Disordered" evidence="10">
    <location>
        <begin position="40"/>
        <end position="64"/>
    </location>
</feature>
<dbReference type="PANTHER" id="PTHR31187:SF1">
    <property type="entry name" value="ADP,ATP CARRIER PROTEIN 1"/>
    <property type="match status" value="1"/>
</dbReference>
<feature type="transmembrane region" description="Helical" evidence="9">
    <location>
        <begin position="244"/>
        <end position="263"/>
    </location>
</feature>
<evidence type="ECO:0000256" key="3">
    <source>
        <dbReference type="ARBA" id="ARBA00022448"/>
    </source>
</evidence>
<dbReference type="PANTHER" id="PTHR31187">
    <property type="match status" value="1"/>
</dbReference>
<keyword evidence="6 9" id="KW-0067">ATP-binding</keyword>
<feature type="transmembrane region" description="Helical" evidence="9">
    <location>
        <begin position="353"/>
        <end position="372"/>
    </location>
</feature>
<evidence type="ECO:0000313" key="11">
    <source>
        <dbReference type="EMBL" id="GMI19497.1"/>
    </source>
</evidence>
<name>A0ABQ6M4W5_9STRA</name>
<evidence type="ECO:0000256" key="7">
    <source>
        <dbReference type="ARBA" id="ARBA00022989"/>
    </source>
</evidence>
<comment type="subcellular location">
    <subcellularLocation>
        <location evidence="1 9">Membrane</location>
        <topology evidence="1 9">Multi-pass membrane protein</topology>
    </subcellularLocation>
</comment>
<reference evidence="11 12" key="1">
    <citation type="journal article" date="2023" name="Commun. Biol.">
        <title>Genome analysis of Parmales, the sister group of diatoms, reveals the evolutionary specialization of diatoms from phago-mixotrophs to photoautotrophs.</title>
        <authorList>
            <person name="Ban H."/>
            <person name="Sato S."/>
            <person name="Yoshikawa S."/>
            <person name="Yamada K."/>
            <person name="Nakamura Y."/>
            <person name="Ichinomiya M."/>
            <person name="Sato N."/>
            <person name="Blanc-Mathieu R."/>
            <person name="Endo H."/>
            <person name="Kuwata A."/>
            <person name="Ogata H."/>
        </authorList>
    </citation>
    <scope>NUCLEOTIDE SEQUENCE [LARGE SCALE GENOMIC DNA]</scope>
</reference>
<keyword evidence="7 9" id="KW-1133">Transmembrane helix</keyword>
<dbReference type="InterPro" id="IPR004667">
    <property type="entry name" value="ADP_ATP_car_bac_type"/>
</dbReference>
<organism evidence="11 12">
    <name type="scientific">Tetraparma gracilis</name>
    <dbReference type="NCBI Taxonomy" id="2962635"/>
    <lineage>
        <taxon>Eukaryota</taxon>
        <taxon>Sar</taxon>
        <taxon>Stramenopiles</taxon>
        <taxon>Ochrophyta</taxon>
        <taxon>Bolidophyceae</taxon>
        <taxon>Parmales</taxon>
        <taxon>Triparmaceae</taxon>
        <taxon>Tetraparma</taxon>
    </lineage>
</organism>
<evidence type="ECO:0000256" key="8">
    <source>
        <dbReference type="ARBA" id="ARBA00023136"/>
    </source>
</evidence>
<dbReference type="SUPFAM" id="SSF103473">
    <property type="entry name" value="MFS general substrate transporter"/>
    <property type="match status" value="1"/>
</dbReference>
<comment type="similarity">
    <text evidence="2 9">Belongs to the ADP/ATP translocase tlc family.</text>
</comment>
<evidence type="ECO:0000313" key="12">
    <source>
        <dbReference type="Proteomes" id="UP001165060"/>
    </source>
</evidence>
<keyword evidence="8 9" id="KW-0472">Membrane</keyword>
<keyword evidence="5 9" id="KW-0547">Nucleotide-binding</keyword>
<feature type="compositionally biased region" description="Acidic residues" evidence="10">
    <location>
        <begin position="509"/>
        <end position="537"/>
    </location>
</feature>
<gene>
    <name evidence="11" type="ORF">TeGR_g13406</name>
</gene>
<evidence type="ECO:0000256" key="5">
    <source>
        <dbReference type="ARBA" id="ARBA00022741"/>
    </source>
</evidence>
<protein>
    <recommendedName>
        <fullName evidence="9">ADP,ATP carrier protein</fullName>
    </recommendedName>
</protein>
<feature type="transmembrane region" description="Helical" evidence="9">
    <location>
        <begin position="131"/>
        <end position="160"/>
    </location>
</feature>
<feature type="region of interest" description="Disordered" evidence="10">
    <location>
        <begin position="490"/>
        <end position="537"/>
    </location>
</feature>
<feature type="transmembrane region" description="Helical" evidence="9">
    <location>
        <begin position="445"/>
        <end position="464"/>
    </location>
</feature>
<dbReference type="EMBL" id="BRYB01001167">
    <property type="protein sequence ID" value="GMI19497.1"/>
    <property type="molecule type" value="Genomic_DNA"/>
</dbReference>
<evidence type="ECO:0000256" key="1">
    <source>
        <dbReference type="ARBA" id="ARBA00004141"/>
    </source>
</evidence>
<feature type="transmembrane region" description="Helical" evidence="9">
    <location>
        <begin position="172"/>
        <end position="191"/>
    </location>
</feature>
<accession>A0ABQ6M4W5</accession>
<comment type="caution">
    <text evidence="11">The sequence shown here is derived from an EMBL/GenBank/DDBJ whole genome shotgun (WGS) entry which is preliminary data.</text>
</comment>
<dbReference type="Pfam" id="PF03219">
    <property type="entry name" value="TLC"/>
    <property type="match status" value="1"/>
</dbReference>
<sequence length="537" mass="58384">MSRDPFEMKSPEAARLLASVPSASRPSRWSSMSFSARRLFGGGPGPAGEASLGGVEGDKYDKDGEDAETAGGAADYVDRAGPFELQELLMPAFRLLYGDLPLEEIRRILSLSATLFFMIGGYWLLRSLKDPVLTAICGVAAIPKAKMMSVGVVLGVVYIYNKLLDLFPRHHLFYIFGTFYFLLFTLIAALLGTDSVGLGNPNPSESRVLGWVSYCAIESFGSVMVSLFWSFVNSSTSPATQKSAYGFLVASAQVGSILGPTIATFANSLGIPLCYFFGACCMLMLQLTMRAYIAEYPCVSGMPCWDSTTDSAVNLSQEATESFTSFMGFFGQMTNGLSFLFSLLGTSFVIRKLGFRLTLLLFPSLCLLVILTVRCLPYLEVVFVAMMLLKGFSYALNNPTKEILYQPTASAVKYKSKSWIDIFGARGSKALGSVVTYAFSSSTAAVLVNNGSLVGICVASFLIFNARWMGKMYDEYMDVGYVVGDDEEQGGLEMQRAGDEDNGDTSCGFEDEGQLDEGVGEEEEEEEEGDDEEEGRN</sequence>
<evidence type="ECO:0000256" key="9">
    <source>
        <dbReference type="RuleBase" id="RU363121"/>
    </source>
</evidence>
<feature type="transmembrane region" description="Helical" evidence="9">
    <location>
        <begin position="211"/>
        <end position="232"/>
    </location>
</feature>
<proteinExistence type="inferred from homology"/>
<dbReference type="InterPro" id="IPR036259">
    <property type="entry name" value="MFS_trans_sf"/>
</dbReference>
<keyword evidence="3 9" id="KW-0813">Transport</keyword>
<dbReference type="Proteomes" id="UP001165060">
    <property type="component" value="Unassembled WGS sequence"/>
</dbReference>